<dbReference type="EMBL" id="VSSQ01058388">
    <property type="protein sequence ID" value="MPN12101.1"/>
    <property type="molecule type" value="Genomic_DNA"/>
</dbReference>
<proteinExistence type="predicted"/>
<organism evidence="1">
    <name type="scientific">bioreactor metagenome</name>
    <dbReference type="NCBI Taxonomy" id="1076179"/>
    <lineage>
        <taxon>unclassified sequences</taxon>
        <taxon>metagenomes</taxon>
        <taxon>ecological metagenomes</taxon>
    </lineage>
</organism>
<evidence type="ECO:0000313" key="1">
    <source>
        <dbReference type="EMBL" id="MPN12101.1"/>
    </source>
</evidence>
<sequence length="82" mass="8578">MAIVSLFIAVPISTISLANSKESSKVFIKAPSPVLTSKTMASAPEANFLHIIEAAIKDILSTVAVTSLRAYIFLSATAIDAV</sequence>
<gene>
    <name evidence="1" type="ORF">SDC9_159413</name>
</gene>
<dbReference type="AlphaFoldDB" id="A0A645FCN8"/>
<comment type="caution">
    <text evidence="1">The sequence shown here is derived from an EMBL/GenBank/DDBJ whole genome shotgun (WGS) entry which is preliminary data.</text>
</comment>
<name>A0A645FCN8_9ZZZZ</name>
<reference evidence="1" key="1">
    <citation type="submission" date="2019-08" db="EMBL/GenBank/DDBJ databases">
        <authorList>
            <person name="Kucharzyk K."/>
            <person name="Murdoch R.W."/>
            <person name="Higgins S."/>
            <person name="Loffler F."/>
        </authorList>
    </citation>
    <scope>NUCLEOTIDE SEQUENCE</scope>
</reference>
<protein>
    <submittedName>
        <fullName evidence="1">Uncharacterized protein</fullName>
    </submittedName>
</protein>
<accession>A0A645FCN8</accession>